<keyword evidence="1" id="KW-1133">Transmembrane helix</keyword>
<reference evidence="5" key="1">
    <citation type="journal article" date="2019" name="Int. J. Syst. Evol. Microbiol.">
        <title>The Global Catalogue of Microorganisms (GCM) 10K type strain sequencing project: providing services to taxonomists for standard genome sequencing and annotation.</title>
        <authorList>
            <consortium name="The Broad Institute Genomics Platform"/>
            <consortium name="The Broad Institute Genome Sequencing Center for Infectious Disease"/>
            <person name="Wu L."/>
            <person name="Ma J."/>
        </authorList>
    </citation>
    <scope>NUCLEOTIDE SEQUENCE [LARGE SCALE GENOMIC DNA]</scope>
    <source>
        <strain evidence="5">CCUG 55995</strain>
    </source>
</reference>
<keyword evidence="1" id="KW-0472">Membrane</keyword>
<keyword evidence="5" id="KW-1185">Reference proteome</keyword>
<gene>
    <name evidence="4" type="ORF">ACFO0D_05750</name>
</gene>
<dbReference type="Proteomes" id="UP001595952">
    <property type="component" value="Unassembled WGS sequence"/>
</dbReference>
<dbReference type="InterPro" id="IPR002559">
    <property type="entry name" value="Transposase_11"/>
</dbReference>
<dbReference type="Pfam" id="PF01609">
    <property type="entry name" value="DDE_Tnp_1"/>
    <property type="match status" value="1"/>
</dbReference>
<dbReference type="PANTHER" id="PTHR30007">
    <property type="entry name" value="PHP DOMAIN PROTEIN"/>
    <property type="match status" value="1"/>
</dbReference>
<comment type="caution">
    <text evidence="4">The sequence shown here is derived from an EMBL/GenBank/DDBJ whole genome shotgun (WGS) entry which is preliminary data.</text>
</comment>
<evidence type="ECO:0000313" key="5">
    <source>
        <dbReference type="Proteomes" id="UP001595952"/>
    </source>
</evidence>
<keyword evidence="1" id="KW-0812">Transmembrane</keyword>
<protein>
    <submittedName>
        <fullName evidence="4">IS5 family transposase</fullName>
    </submittedName>
</protein>
<sequence>MDRRPYPSDIDEDTYHFMVPYLVLKPEHAAQRKYPLREVLNALFWMARTGAQWAFLPHDFPPPRIVQEQAQRWFSAGVFEAMAHDLRVLSRVQQQRRGDPSVVIIDSRTLQSTPESGHRAGYDGAKKRKGTKVHLAVDTLGHLLAVLTSPANEQDRAQVYDLCLEVQEASGVNVQLAFADQGYTGKDTAIQAAAAGVELVVVKRPETTKGFILLPKRWVVERSLAWLSRFRRLGRDLERLSLTLIGFHFVAACLLLVARLQPLLRNLAG</sequence>
<proteinExistence type="predicted"/>
<evidence type="ECO:0000313" key="4">
    <source>
        <dbReference type="EMBL" id="MFC4637839.1"/>
    </source>
</evidence>
<evidence type="ECO:0000256" key="1">
    <source>
        <dbReference type="SAM" id="Phobius"/>
    </source>
</evidence>
<dbReference type="InterPro" id="IPR025161">
    <property type="entry name" value="IS402-like_dom"/>
</dbReference>
<dbReference type="PANTHER" id="PTHR30007:SF0">
    <property type="entry name" value="TRANSPOSASE"/>
    <property type="match status" value="1"/>
</dbReference>
<dbReference type="EMBL" id="JBHSEI010000002">
    <property type="protein sequence ID" value="MFC4637839.1"/>
    <property type="molecule type" value="Genomic_DNA"/>
</dbReference>
<feature type="domain" description="Transposase IS4-like" evidence="2">
    <location>
        <begin position="98"/>
        <end position="256"/>
    </location>
</feature>
<organism evidence="4 5">
    <name type="scientific">Deinococcus hohokamensis</name>
    <dbReference type="NCBI Taxonomy" id="309883"/>
    <lineage>
        <taxon>Bacteria</taxon>
        <taxon>Thermotogati</taxon>
        <taxon>Deinococcota</taxon>
        <taxon>Deinococci</taxon>
        <taxon>Deinococcales</taxon>
        <taxon>Deinococcaceae</taxon>
        <taxon>Deinococcus</taxon>
    </lineage>
</organism>
<name>A0ABV9I6M9_9DEIO</name>
<dbReference type="NCBIfam" id="NF033580">
    <property type="entry name" value="transpos_IS5_3"/>
    <property type="match status" value="1"/>
</dbReference>
<evidence type="ECO:0000259" key="2">
    <source>
        <dbReference type="Pfam" id="PF01609"/>
    </source>
</evidence>
<feature type="transmembrane region" description="Helical" evidence="1">
    <location>
        <begin position="240"/>
        <end position="260"/>
    </location>
</feature>
<feature type="domain" description="Insertion element IS402-like" evidence="3">
    <location>
        <begin position="12"/>
        <end position="82"/>
    </location>
</feature>
<accession>A0ABV9I6M9</accession>
<evidence type="ECO:0000259" key="3">
    <source>
        <dbReference type="Pfam" id="PF13340"/>
    </source>
</evidence>
<dbReference type="Pfam" id="PF13340">
    <property type="entry name" value="DUF4096"/>
    <property type="match status" value="1"/>
</dbReference>
<dbReference type="RefSeq" id="WP_380060867.1">
    <property type="nucleotide sequence ID" value="NZ_JBHSEI010000002.1"/>
</dbReference>